<dbReference type="HOGENOM" id="CLU_1825635_0_0_1"/>
<name>E5A9S7_LEPMJ</name>
<sequence>MAGVQAWLCLALDLLVTWFFLLFVLALLPGFPMDTSLPGPGLACKRRSNTSTPPLCHDCLASDPCATSDQPTSSSSHEEPRGPNEKHPRRRSYSFSCPRKASLAVGKVESYPSPFFYMDLFKDGWSKGVIRQGGQPNNAPK</sequence>
<dbReference type="AlphaFoldDB" id="E5A9S7"/>
<feature type="compositionally biased region" description="Basic and acidic residues" evidence="1">
    <location>
        <begin position="76"/>
        <end position="86"/>
    </location>
</feature>
<evidence type="ECO:0000256" key="1">
    <source>
        <dbReference type="SAM" id="MobiDB-lite"/>
    </source>
</evidence>
<dbReference type="VEuPathDB" id="FungiDB:LEMA_P015480.1"/>
<organism evidence="3">
    <name type="scientific">Leptosphaeria maculans (strain JN3 / isolate v23.1.3 / race Av1-4-5-6-7-8)</name>
    <name type="common">Blackleg fungus</name>
    <name type="synonym">Phoma lingam</name>
    <dbReference type="NCBI Taxonomy" id="985895"/>
    <lineage>
        <taxon>Eukaryota</taxon>
        <taxon>Fungi</taxon>
        <taxon>Dikarya</taxon>
        <taxon>Ascomycota</taxon>
        <taxon>Pezizomycotina</taxon>
        <taxon>Dothideomycetes</taxon>
        <taxon>Pleosporomycetidae</taxon>
        <taxon>Pleosporales</taxon>
        <taxon>Pleosporineae</taxon>
        <taxon>Leptosphaeriaceae</taxon>
        <taxon>Plenodomus</taxon>
        <taxon>Plenodomus lingam/Leptosphaeria maculans species complex</taxon>
    </lineage>
</organism>
<proteinExistence type="predicted"/>
<feature type="compositionally biased region" description="Polar residues" evidence="1">
    <location>
        <begin position="65"/>
        <end position="75"/>
    </location>
</feature>
<protein>
    <submittedName>
        <fullName evidence="2">Predicted protein</fullName>
    </submittedName>
</protein>
<reference evidence="3" key="1">
    <citation type="journal article" date="2011" name="Nat. Commun.">
        <title>Effector diversification within compartments of the Leptosphaeria maculans genome affected by Repeat-Induced Point mutations.</title>
        <authorList>
            <person name="Rouxel T."/>
            <person name="Grandaubert J."/>
            <person name="Hane J.K."/>
            <person name="Hoede C."/>
            <person name="van de Wouw A.P."/>
            <person name="Couloux A."/>
            <person name="Dominguez V."/>
            <person name="Anthouard V."/>
            <person name="Bally P."/>
            <person name="Bourras S."/>
            <person name="Cozijnsen A.J."/>
            <person name="Ciuffetti L.M."/>
            <person name="Degrave A."/>
            <person name="Dilmaghani A."/>
            <person name="Duret L."/>
            <person name="Fudal I."/>
            <person name="Goodwin S.B."/>
            <person name="Gout L."/>
            <person name="Glaser N."/>
            <person name="Linglin J."/>
            <person name="Kema G.H.J."/>
            <person name="Lapalu N."/>
            <person name="Lawrence C.B."/>
            <person name="May K."/>
            <person name="Meyer M."/>
            <person name="Ollivier B."/>
            <person name="Poulain J."/>
            <person name="Schoch C.L."/>
            <person name="Simon A."/>
            <person name="Spatafora J.W."/>
            <person name="Stachowiak A."/>
            <person name="Turgeon B.G."/>
            <person name="Tyler B.M."/>
            <person name="Vincent D."/>
            <person name="Weissenbach J."/>
            <person name="Amselem J."/>
            <person name="Quesneville H."/>
            <person name="Oliver R.P."/>
            <person name="Wincker P."/>
            <person name="Balesdent M.-H."/>
            <person name="Howlett B.J."/>
        </authorList>
    </citation>
    <scope>NUCLEOTIDE SEQUENCE [LARGE SCALE GENOMIC DNA]</scope>
    <source>
        <strain evidence="3">JN3 / isolate v23.1.3 / race Av1-4-5-6-7-8</strain>
    </source>
</reference>
<dbReference type="Proteomes" id="UP000002668">
    <property type="component" value="Genome"/>
</dbReference>
<evidence type="ECO:0000313" key="3">
    <source>
        <dbReference type="Proteomes" id="UP000002668"/>
    </source>
</evidence>
<keyword evidence="3" id="KW-1185">Reference proteome</keyword>
<gene>
    <name evidence="2" type="ORF">LEMA_P015480.1</name>
</gene>
<dbReference type="EMBL" id="FP929138">
    <property type="protein sequence ID" value="CBY00418.1"/>
    <property type="molecule type" value="Genomic_DNA"/>
</dbReference>
<evidence type="ECO:0000313" key="2">
    <source>
        <dbReference type="EMBL" id="CBY00418.1"/>
    </source>
</evidence>
<feature type="region of interest" description="Disordered" evidence="1">
    <location>
        <begin position="65"/>
        <end position="95"/>
    </location>
</feature>
<dbReference type="InParanoid" id="E5A9S7"/>
<accession>E5A9S7</accession>